<accession>A0A0B1T576</accession>
<dbReference type="Proteomes" id="UP000053660">
    <property type="component" value="Unassembled WGS sequence"/>
</dbReference>
<dbReference type="GO" id="GO:0005811">
    <property type="term" value="C:lipid droplet"/>
    <property type="evidence" value="ECO:0007669"/>
    <property type="project" value="TreeGrafter"/>
</dbReference>
<reference evidence="2 3" key="1">
    <citation type="submission" date="2014-03" db="EMBL/GenBank/DDBJ databases">
        <title>Draft genome of the hookworm Oesophagostomum dentatum.</title>
        <authorList>
            <person name="Mitreva M."/>
        </authorList>
    </citation>
    <scope>NUCLEOTIDE SEQUENCE [LARGE SCALE GENOMIC DNA]</scope>
    <source>
        <strain evidence="2 3">OD-Hann</strain>
    </source>
</reference>
<dbReference type="InterPro" id="IPR036291">
    <property type="entry name" value="NAD(P)-bd_dom_sf"/>
</dbReference>
<dbReference type="SUPFAM" id="SSF51735">
    <property type="entry name" value="NAD(P)-binding Rossmann-fold domains"/>
    <property type="match status" value="1"/>
</dbReference>
<sequence length="95" mass="10323">MIEKAIKVITIVIRCLMLIVVCSVKALLPIGVLPRKSVKGEVVLITGTGSGLGRLMAIEFAKLGAKLVLWDINEKTNLETKKMLDDLKAVVGYTE</sequence>
<evidence type="ECO:0000256" key="1">
    <source>
        <dbReference type="SAM" id="Phobius"/>
    </source>
</evidence>
<dbReference type="AlphaFoldDB" id="A0A0B1T576"/>
<keyword evidence="1" id="KW-0472">Membrane</keyword>
<evidence type="ECO:0000313" key="3">
    <source>
        <dbReference type="Proteomes" id="UP000053660"/>
    </source>
</evidence>
<proteinExistence type="predicted"/>
<dbReference type="OrthoDB" id="10253736at2759"/>
<dbReference type="EMBL" id="KN551197">
    <property type="protein sequence ID" value="KHJ92693.1"/>
    <property type="molecule type" value="Genomic_DNA"/>
</dbReference>
<feature type="transmembrane region" description="Helical" evidence="1">
    <location>
        <begin position="6"/>
        <end position="28"/>
    </location>
</feature>
<dbReference type="Gene3D" id="3.40.50.720">
    <property type="entry name" value="NAD(P)-binding Rossmann-like Domain"/>
    <property type="match status" value="1"/>
</dbReference>
<keyword evidence="1" id="KW-0812">Transmembrane</keyword>
<dbReference type="Pfam" id="PF00106">
    <property type="entry name" value="adh_short"/>
    <property type="match status" value="1"/>
</dbReference>
<dbReference type="PANTHER" id="PTHR24322">
    <property type="entry name" value="PKSB"/>
    <property type="match status" value="1"/>
</dbReference>
<organism evidence="2 3">
    <name type="scientific">Oesophagostomum dentatum</name>
    <name type="common">Nodular worm</name>
    <dbReference type="NCBI Taxonomy" id="61180"/>
    <lineage>
        <taxon>Eukaryota</taxon>
        <taxon>Metazoa</taxon>
        <taxon>Ecdysozoa</taxon>
        <taxon>Nematoda</taxon>
        <taxon>Chromadorea</taxon>
        <taxon>Rhabditida</taxon>
        <taxon>Rhabditina</taxon>
        <taxon>Rhabditomorpha</taxon>
        <taxon>Strongyloidea</taxon>
        <taxon>Strongylidae</taxon>
        <taxon>Oesophagostomum</taxon>
    </lineage>
</organism>
<keyword evidence="1" id="KW-1133">Transmembrane helix</keyword>
<dbReference type="PANTHER" id="PTHR24322:SF742">
    <property type="entry name" value="PROTEIN DHS-3"/>
    <property type="match status" value="1"/>
</dbReference>
<protein>
    <submittedName>
        <fullName evidence="2">Uncharacterized protein</fullName>
    </submittedName>
</protein>
<dbReference type="InterPro" id="IPR002347">
    <property type="entry name" value="SDR_fam"/>
</dbReference>
<name>A0A0B1T576_OESDE</name>
<dbReference type="GO" id="GO:0016616">
    <property type="term" value="F:oxidoreductase activity, acting on the CH-OH group of donors, NAD or NADP as acceptor"/>
    <property type="evidence" value="ECO:0007669"/>
    <property type="project" value="TreeGrafter"/>
</dbReference>
<gene>
    <name evidence="2" type="ORF">OESDEN_07413</name>
</gene>
<keyword evidence="3" id="KW-1185">Reference proteome</keyword>
<evidence type="ECO:0000313" key="2">
    <source>
        <dbReference type="EMBL" id="KHJ92693.1"/>
    </source>
</evidence>